<sequence length="386" mass="43589">MAKVNTQLYGELAILPYQAEAPIKETLEFLTDVMQAYDATEKRLQLRSKPRQSFSYSVPIQAWRSAAAFNTQYGAIRKDWAVPLWAEAQYVGNVAQDADEVFCNTSLYDLRDSSLAMLYSVCGNFQVIEIDQVFSNRITLLSQADEISGAWLMPVRKGWINGNVDMPTSGHNSKQSVTFVIDDNPTIAPAIPAQYLGDDIYYDVPLLSNGAVSTSLSQQQDVTDLSLGPVARRTNWNRPQYGKPWRSLLETPQKVRSYREFLYRRAGKFRSFWFPTFENNMRLASTGNISTTITISSDSFLDYASLRNHIAIEANGVWYPRAISNPIQLDPERIQFTLSSALNIRAETIGRISYLGLHRFDADRIELNWRGGGIVETNVQILELAP</sequence>
<accession>A0A3Q8KTT8</accession>
<evidence type="ECO:0000313" key="1">
    <source>
        <dbReference type="EMBL" id="AZF90027.1"/>
    </source>
</evidence>
<dbReference type="Proteomes" id="UP000278799">
    <property type="component" value="Segment"/>
</dbReference>
<evidence type="ECO:0000313" key="2">
    <source>
        <dbReference type="Proteomes" id="UP000278799"/>
    </source>
</evidence>
<gene>
    <name evidence="1" type="ORF">S3_022</name>
</gene>
<keyword evidence="2" id="KW-1185">Reference proteome</keyword>
<proteinExistence type="predicted"/>
<organism evidence="1 2">
    <name type="scientific">Pseudomonas phage vB_PaeS_SCUT-S3</name>
    <dbReference type="NCBI Taxonomy" id="2382122"/>
    <lineage>
        <taxon>Viruses</taxon>
        <taxon>Duplodnaviria</taxon>
        <taxon>Heunggongvirae</taxon>
        <taxon>Uroviricota</taxon>
        <taxon>Caudoviricetes</taxon>
        <taxon>Jondennisvirinae</taxon>
        <taxon>Septimatrevirus</taxon>
        <taxon>Septimatrevirus SCUTS3</taxon>
    </lineage>
</organism>
<dbReference type="EMBL" id="MK165657">
    <property type="protein sequence ID" value="AZF90027.1"/>
    <property type="molecule type" value="Genomic_DNA"/>
</dbReference>
<name>A0A3Q8KTT8_9CAUD</name>
<reference evidence="1 2" key="1">
    <citation type="submission" date="2018-11" db="EMBL/GenBank/DDBJ databases">
        <authorList>
            <person name="Lin Z."/>
            <person name="Wang T."/>
            <person name="Guo Y."/>
        </authorList>
    </citation>
    <scope>NUCLEOTIDE SEQUENCE [LARGE SCALE GENOMIC DNA]</scope>
</reference>
<protein>
    <submittedName>
        <fullName evidence="1">Tail assembly structural protein</fullName>
    </submittedName>
</protein>